<evidence type="ECO:0000256" key="1">
    <source>
        <dbReference type="SAM" id="MobiDB-lite"/>
    </source>
</evidence>
<keyword evidence="3" id="KW-1185">Reference proteome</keyword>
<name>A0ABD1L0A8_9FABA</name>
<protein>
    <submittedName>
        <fullName evidence="2">Uncharacterized protein</fullName>
    </submittedName>
</protein>
<dbReference type="EMBL" id="JBGMDY010000011">
    <property type="protein sequence ID" value="KAL2316927.1"/>
    <property type="molecule type" value="Genomic_DNA"/>
</dbReference>
<comment type="caution">
    <text evidence="2">The sequence shown here is derived from an EMBL/GenBank/DDBJ whole genome shotgun (WGS) entry which is preliminary data.</text>
</comment>
<gene>
    <name evidence="2" type="ORF">Fmac_030803</name>
</gene>
<sequence length="105" mass="11313">MGNANGREDGSIPAADPAVAEASVRLPHAPDSRPAVRAFSSDSMANSPPQSPRRSRSPILFGPQLERDFGFVRSARFFVDFALPCSVGEVHANLCPVRERHGARD</sequence>
<accession>A0ABD1L0A8</accession>
<evidence type="ECO:0000313" key="2">
    <source>
        <dbReference type="EMBL" id="KAL2316927.1"/>
    </source>
</evidence>
<dbReference type="Proteomes" id="UP001603857">
    <property type="component" value="Unassembled WGS sequence"/>
</dbReference>
<feature type="region of interest" description="Disordered" evidence="1">
    <location>
        <begin position="1"/>
        <end position="60"/>
    </location>
</feature>
<organism evidence="2 3">
    <name type="scientific">Flemingia macrophylla</name>
    <dbReference type="NCBI Taxonomy" id="520843"/>
    <lineage>
        <taxon>Eukaryota</taxon>
        <taxon>Viridiplantae</taxon>
        <taxon>Streptophyta</taxon>
        <taxon>Embryophyta</taxon>
        <taxon>Tracheophyta</taxon>
        <taxon>Spermatophyta</taxon>
        <taxon>Magnoliopsida</taxon>
        <taxon>eudicotyledons</taxon>
        <taxon>Gunneridae</taxon>
        <taxon>Pentapetalae</taxon>
        <taxon>rosids</taxon>
        <taxon>fabids</taxon>
        <taxon>Fabales</taxon>
        <taxon>Fabaceae</taxon>
        <taxon>Papilionoideae</taxon>
        <taxon>50 kb inversion clade</taxon>
        <taxon>NPAAA clade</taxon>
        <taxon>indigoferoid/millettioid clade</taxon>
        <taxon>Phaseoleae</taxon>
        <taxon>Flemingia</taxon>
    </lineage>
</organism>
<reference evidence="2 3" key="1">
    <citation type="submission" date="2024-08" db="EMBL/GenBank/DDBJ databases">
        <title>Insights into the chromosomal genome structure of Flemingia macrophylla.</title>
        <authorList>
            <person name="Ding Y."/>
            <person name="Zhao Y."/>
            <person name="Bi W."/>
            <person name="Wu M."/>
            <person name="Zhao G."/>
            <person name="Gong Y."/>
            <person name="Li W."/>
            <person name="Zhang P."/>
        </authorList>
    </citation>
    <scope>NUCLEOTIDE SEQUENCE [LARGE SCALE GENOMIC DNA]</scope>
    <source>
        <strain evidence="2">DYQJB</strain>
        <tissue evidence="2">Leaf</tissue>
    </source>
</reference>
<evidence type="ECO:0000313" key="3">
    <source>
        <dbReference type="Proteomes" id="UP001603857"/>
    </source>
</evidence>
<feature type="compositionally biased region" description="Basic and acidic residues" evidence="1">
    <location>
        <begin position="1"/>
        <end position="10"/>
    </location>
</feature>
<dbReference type="AlphaFoldDB" id="A0ABD1L0A8"/>
<proteinExistence type="predicted"/>